<dbReference type="Proteomes" id="UP000290572">
    <property type="component" value="Unassembled WGS sequence"/>
</dbReference>
<feature type="region of interest" description="Disordered" evidence="1">
    <location>
        <begin position="228"/>
        <end position="295"/>
    </location>
</feature>
<dbReference type="Gene3D" id="3.30.1330.30">
    <property type="match status" value="1"/>
</dbReference>
<dbReference type="InterPro" id="IPR029064">
    <property type="entry name" value="Ribosomal_eL30-like_sf"/>
</dbReference>
<dbReference type="FunFam" id="3.30.1330.30:FF:000004">
    <property type="entry name" value="selenocysteine insertion sequence-binding protein 2"/>
    <property type="match status" value="1"/>
</dbReference>
<dbReference type="AlphaFoldDB" id="A0A498MB61"/>
<dbReference type="GO" id="GO:0003730">
    <property type="term" value="F:mRNA 3'-UTR binding"/>
    <property type="evidence" value="ECO:0007669"/>
    <property type="project" value="TreeGrafter"/>
</dbReference>
<name>A0A498MB61_LABRO</name>
<evidence type="ECO:0000259" key="3">
    <source>
        <dbReference type="Pfam" id="PF01248"/>
    </source>
</evidence>
<feature type="region of interest" description="Disordered" evidence="1">
    <location>
        <begin position="327"/>
        <end position="377"/>
    </location>
</feature>
<evidence type="ECO:0000313" key="4">
    <source>
        <dbReference type="EMBL" id="RXN16446.1"/>
    </source>
</evidence>
<feature type="compositionally biased region" description="Low complexity" evidence="1">
    <location>
        <begin position="259"/>
        <end position="270"/>
    </location>
</feature>
<feature type="signal peptide" evidence="2">
    <location>
        <begin position="1"/>
        <end position="22"/>
    </location>
</feature>
<feature type="compositionally biased region" description="Low complexity" evidence="1">
    <location>
        <begin position="817"/>
        <end position="828"/>
    </location>
</feature>
<keyword evidence="2" id="KW-0732">Signal</keyword>
<comment type="caution">
    <text evidence="4">The sequence shown here is derived from an EMBL/GenBank/DDBJ whole genome shotgun (WGS) entry which is preliminary data.</text>
</comment>
<feature type="compositionally biased region" description="Acidic residues" evidence="1">
    <location>
        <begin position="926"/>
        <end position="948"/>
    </location>
</feature>
<protein>
    <submittedName>
        <fullName evidence="4">Selenocysteine insertion sequence-binding 2-like isoform X2</fullName>
    </submittedName>
</protein>
<feature type="compositionally biased region" description="Polar residues" evidence="1">
    <location>
        <begin position="283"/>
        <end position="295"/>
    </location>
</feature>
<sequence>MLLWPLISYFTRFIKLLASTQAKEFMFTSEDDQQVLNERRFGCWTEAAEKNDRSVSLFLLTIVFLFDSDLLTSVLQHCCRQLPMYNGDHRWQQLNPSPGYLAYPILSSPQPPVASDYATYYHAIMPTPCPPVMGFYQPFPGPYAGPLQAGVLNPVSDCSERALPQGQTQRGRGVSRNPVLHKQPMAQPMRAKRPVMRSVAVQKEVCAAGPDGRSKTVLLVDAAQQTDFPGEASGSARCASDQTSPQQWKNKPRRRRTSQQESSSEQGASEADIDSDSGYCSPKHNQGAANTSTNQHTATTAVDAGVMTAVSWGNVASQAVQKPWTDRNTLYHRGSRTPEQRNYTQDEDEFPDLATGGAAQRSKPEPVQPKLPKNLLDNLPENSPISIVQTPIPITSSVPKRAKSQRKKALAAALATAQEYNEISMEQKKLQEALSKAAVGTVGALHSKDGGGSSRVSGLKNTYTPPHNILDSSAPRVKRGKEREIPKVKKTTAMKKIILQEREVKKGKSSTDHSVSGADEQRDTLSFTDPLTQEQDENGLSMPSDASLSPASQNSPYSITPVSQGSPASSGIGSPMAASAITKIHSRRFREYCNQVLSKEIDESVTLLLQELVRFQERVYQKEPSKAKSKRRLVMGLREVTKHMKLHKIKCVIISPNCEKIQAKGGLDEALYNVIAMAREQEIPFVFALGRKALGRCVNKLVPGLFNKLVSLTEEARRAYKDMVSALEQEQAEEALKNVKKVTHHMGHSRNPSAASAISFCSVISEPISEVNEKEYETNWRTMVESADAPEPLDAEPISRATSKEQREIATPPPQPTAGSSPSPAAARAPERDESRTDDRLEWASQQSTETGSLDGSCRDRLNSSMTSTTSTLVPGMLEEEDEEEEEEEDYTPEPISVQVPPLSSRIESWVSKTLENLQLRRQSSTEDEDDEDEEGRLSDEEELDSSDLAEPAVDDKDAADSPARTG</sequence>
<dbReference type="PANTHER" id="PTHR13284:SF10">
    <property type="entry name" value="SELENOCYSTEINE INSERTION SEQUENCE-BINDING PROTEIN 2-LIKE"/>
    <property type="match status" value="1"/>
</dbReference>
<dbReference type="GO" id="GO:0001514">
    <property type="term" value="P:selenocysteine incorporation"/>
    <property type="evidence" value="ECO:0007669"/>
    <property type="project" value="UniProtKB-ARBA"/>
</dbReference>
<dbReference type="SUPFAM" id="SSF55315">
    <property type="entry name" value="L30e-like"/>
    <property type="match status" value="1"/>
</dbReference>
<feature type="compositionally biased region" description="Polar residues" evidence="1">
    <location>
        <begin position="544"/>
        <end position="572"/>
    </location>
</feature>
<evidence type="ECO:0000256" key="2">
    <source>
        <dbReference type="SAM" id="SignalP"/>
    </source>
</evidence>
<reference evidence="4 5" key="1">
    <citation type="submission" date="2018-03" db="EMBL/GenBank/DDBJ databases">
        <title>Draft genome sequence of Rohu Carp (Labeo rohita).</title>
        <authorList>
            <person name="Das P."/>
            <person name="Kushwaha B."/>
            <person name="Joshi C.G."/>
            <person name="Kumar D."/>
            <person name="Nagpure N.S."/>
            <person name="Sahoo L."/>
            <person name="Das S.P."/>
            <person name="Bit A."/>
            <person name="Patnaik S."/>
            <person name="Meher P.K."/>
            <person name="Jayasankar P."/>
            <person name="Koringa P.G."/>
            <person name="Patel N.V."/>
            <person name="Hinsu A.T."/>
            <person name="Kumar R."/>
            <person name="Pandey M."/>
            <person name="Agarwal S."/>
            <person name="Srivastava S."/>
            <person name="Singh M."/>
            <person name="Iquebal M.A."/>
            <person name="Jaiswal S."/>
            <person name="Angadi U.B."/>
            <person name="Kumar N."/>
            <person name="Raza M."/>
            <person name="Shah T.M."/>
            <person name="Rai A."/>
            <person name="Jena J.K."/>
        </authorList>
    </citation>
    <scope>NUCLEOTIDE SEQUENCE [LARGE SCALE GENOMIC DNA]</scope>
    <source>
        <strain evidence="4">DASCIFA01</strain>
        <tissue evidence="4">Testis</tissue>
    </source>
</reference>
<feature type="compositionally biased region" description="Polar residues" evidence="1">
    <location>
        <begin position="844"/>
        <end position="854"/>
    </location>
</feature>
<dbReference type="GO" id="GO:0005739">
    <property type="term" value="C:mitochondrion"/>
    <property type="evidence" value="ECO:0007669"/>
    <property type="project" value="TreeGrafter"/>
</dbReference>
<accession>A0A498MB61</accession>
<feature type="compositionally biased region" description="Polar residues" evidence="1">
    <location>
        <begin position="524"/>
        <end position="533"/>
    </location>
</feature>
<dbReference type="EMBL" id="QBIY01012790">
    <property type="protein sequence ID" value="RXN16446.1"/>
    <property type="molecule type" value="Genomic_DNA"/>
</dbReference>
<dbReference type="InterPro" id="IPR040051">
    <property type="entry name" value="SECISBP2"/>
</dbReference>
<dbReference type="GO" id="GO:1990904">
    <property type="term" value="C:ribonucleoprotein complex"/>
    <property type="evidence" value="ECO:0007669"/>
    <property type="project" value="TreeGrafter"/>
</dbReference>
<evidence type="ECO:0000256" key="1">
    <source>
        <dbReference type="SAM" id="MobiDB-lite"/>
    </source>
</evidence>
<feature type="compositionally biased region" description="Polar residues" evidence="1">
    <location>
        <begin position="240"/>
        <end position="249"/>
    </location>
</feature>
<feature type="chain" id="PRO_5019833621" evidence="2">
    <location>
        <begin position="23"/>
        <end position="967"/>
    </location>
</feature>
<gene>
    <name evidence="4" type="ORF">ROHU_037058</name>
</gene>
<evidence type="ECO:0000313" key="5">
    <source>
        <dbReference type="Proteomes" id="UP000290572"/>
    </source>
</evidence>
<keyword evidence="5" id="KW-1185">Reference proteome</keyword>
<feature type="compositionally biased region" description="Basic and acidic residues" evidence="1">
    <location>
        <begin position="498"/>
        <end position="511"/>
    </location>
</feature>
<feature type="region of interest" description="Disordered" evidence="1">
    <location>
        <begin position="158"/>
        <end position="178"/>
    </location>
</feature>
<proteinExistence type="predicted"/>
<dbReference type="InterPro" id="IPR004038">
    <property type="entry name" value="Ribosomal_eL8/eL30/eS12/Gad45"/>
</dbReference>
<dbReference type="Pfam" id="PF01248">
    <property type="entry name" value="Ribosomal_L7Ae"/>
    <property type="match status" value="1"/>
</dbReference>
<feature type="compositionally biased region" description="Basic and acidic residues" evidence="1">
    <location>
        <begin position="829"/>
        <end position="842"/>
    </location>
</feature>
<feature type="region of interest" description="Disordered" evidence="1">
    <location>
        <begin position="916"/>
        <end position="967"/>
    </location>
</feature>
<feature type="domain" description="Ribosomal protein eL8/eL30/eS12/Gadd45" evidence="3">
    <location>
        <begin position="621"/>
        <end position="703"/>
    </location>
</feature>
<feature type="compositionally biased region" description="Acidic residues" evidence="1">
    <location>
        <begin position="878"/>
        <end position="892"/>
    </location>
</feature>
<dbReference type="PANTHER" id="PTHR13284">
    <property type="entry name" value="GH01354P"/>
    <property type="match status" value="1"/>
</dbReference>
<organism evidence="4 5">
    <name type="scientific">Labeo rohita</name>
    <name type="common">Indian major carp</name>
    <name type="synonym">Cyprinus rohita</name>
    <dbReference type="NCBI Taxonomy" id="84645"/>
    <lineage>
        <taxon>Eukaryota</taxon>
        <taxon>Metazoa</taxon>
        <taxon>Chordata</taxon>
        <taxon>Craniata</taxon>
        <taxon>Vertebrata</taxon>
        <taxon>Euteleostomi</taxon>
        <taxon>Actinopterygii</taxon>
        <taxon>Neopterygii</taxon>
        <taxon>Teleostei</taxon>
        <taxon>Ostariophysi</taxon>
        <taxon>Cypriniformes</taxon>
        <taxon>Cyprinidae</taxon>
        <taxon>Labeoninae</taxon>
        <taxon>Labeonini</taxon>
        <taxon>Labeo</taxon>
    </lineage>
</organism>
<dbReference type="GO" id="GO:0043021">
    <property type="term" value="F:ribonucleoprotein complex binding"/>
    <property type="evidence" value="ECO:0007669"/>
    <property type="project" value="TreeGrafter"/>
</dbReference>
<dbReference type="GO" id="GO:0035368">
    <property type="term" value="F:selenocysteine insertion sequence binding"/>
    <property type="evidence" value="ECO:0007669"/>
    <property type="project" value="InterPro"/>
</dbReference>
<feature type="region of interest" description="Disordered" evidence="1">
    <location>
        <begin position="801"/>
        <end position="903"/>
    </location>
</feature>
<dbReference type="STRING" id="84645.A0A498MB61"/>
<feature type="region of interest" description="Disordered" evidence="1">
    <location>
        <begin position="461"/>
        <end position="574"/>
    </location>
</feature>